<dbReference type="Pfam" id="PF00609">
    <property type="entry name" value="DAGK_acc"/>
    <property type="match status" value="1"/>
</dbReference>
<dbReference type="AlphaFoldDB" id="A0A3P7LPS1"/>
<dbReference type="GO" id="GO:0004143">
    <property type="term" value="F:ATP-dependent diacylglycerol kinase activity"/>
    <property type="evidence" value="ECO:0007669"/>
    <property type="project" value="InterPro"/>
</dbReference>
<dbReference type="InterPro" id="IPR000756">
    <property type="entry name" value="Diacylglycerol_kin_accessory"/>
</dbReference>
<protein>
    <recommendedName>
        <fullName evidence="1">Diacylglycerol kinase accessory domain-containing protein</fullName>
    </recommendedName>
</protein>
<dbReference type="Proteomes" id="UP000281553">
    <property type="component" value="Unassembled WGS sequence"/>
</dbReference>
<sequence>MGERPAASPFQKPPGATVKINFAVVRITPNGVQRRRWNLNSRPLPYDKAEADEESEYFNASNAVDKLPLNVINNYFSLGADAATALEFHESRGKTLHPIRPF</sequence>
<dbReference type="EMBL" id="UYRU01052711">
    <property type="protein sequence ID" value="VDN11988.1"/>
    <property type="molecule type" value="Genomic_DNA"/>
</dbReference>
<name>A0A3P7LPS1_DIBLA</name>
<evidence type="ECO:0000313" key="3">
    <source>
        <dbReference type="Proteomes" id="UP000281553"/>
    </source>
</evidence>
<keyword evidence="3" id="KW-1185">Reference proteome</keyword>
<dbReference type="OrthoDB" id="242257at2759"/>
<reference evidence="2 3" key="1">
    <citation type="submission" date="2018-11" db="EMBL/GenBank/DDBJ databases">
        <authorList>
            <consortium name="Pathogen Informatics"/>
        </authorList>
    </citation>
    <scope>NUCLEOTIDE SEQUENCE [LARGE SCALE GENOMIC DNA]</scope>
</reference>
<dbReference type="GO" id="GO:0007200">
    <property type="term" value="P:phospholipase C-activating G protein-coupled receptor signaling pathway"/>
    <property type="evidence" value="ECO:0007669"/>
    <property type="project" value="InterPro"/>
</dbReference>
<evidence type="ECO:0000259" key="1">
    <source>
        <dbReference type="Pfam" id="PF00609"/>
    </source>
</evidence>
<evidence type="ECO:0000313" key="2">
    <source>
        <dbReference type="EMBL" id="VDN11988.1"/>
    </source>
</evidence>
<feature type="domain" description="Diacylglycerol kinase accessory" evidence="1">
    <location>
        <begin position="71"/>
        <end position="94"/>
    </location>
</feature>
<organism evidence="2 3">
    <name type="scientific">Dibothriocephalus latus</name>
    <name type="common">Fish tapeworm</name>
    <name type="synonym">Diphyllobothrium latum</name>
    <dbReference type="NCBI Taxonomy" id="60516"/>
    <lineage>
        <taxon>Eukaryota</taxon>
        <taxon>Metazoa</taxon>
        <taxon>Spiralia</taxon>
        <taxon>Lophotrochozoa</taxon>
        <taxon>Platyhelminthes</taxon>
        <taxon>Cestoda</taxon>
        <taxon>Eucestoda</taxon>
        <taxon>Diphyllobothriidea</taxon>
        <taxon>Diphyllobothriidae</taxon>
        <taxon>Dibothriocephalus</taxon>
    </lineage>
</organism>
<proteinExistence type="predicted"/>
<accession>A0A3P7LPS1</accession>
<gene>
    <name evidence="2" type="ORF">DILT_LOCUS7819</name>
</gene>